<dbReference type="GO" id="GO:0005524">
    <property type="term" value="F:ATP binding"/>
    <property type="evidence" value="ECO:0007669"/>
    <property type="project" value="UniProtKB-KW"/>
</dbReference>
<dbReference type="SMART" id="SM00382">
    <property type="entry name" value="AAA"/>
    <property type="match status" value="1"/>
</dbReference>
<dbReference type="InterPro" id="IPR003593">
    <property type="entry name" value="AAA+_ATPase"/>
</dbReference>
<evidence type="ECO:0000256" key="3">
    <source>
        <dbReference type="ARBA" id="ARBA00023015"/>
    </source>
</evidence>
<dbReference type="FunFam" id="3.40.50.300:FF:000006">
    <property type="entry name" value="DNA-binding transcriptional regulator NtrC"/>
    <property type="match status" value="1"/>
</dbReference>
<dbReference type="PRINTS" id="PR01590">
    <property type="entry name" value="HTHFIS"/>
</dbReference>
<dbReference type="Pfam" id="PF25601">
    <property type="entry name" value="AAA_lid_14"/>
    <property type="match status" value="1"/>
</dbReference>
<feature type="domain" description="Response regulatory" evidence="7">
    <location>
        <begin position="4"/>
        <end position="117"/>
    </location>
</feature>
<sequence length="462" mass="52122">MKPTVLIVDDEPAIGSSLRFALETDYEVTAITHVLEAYDLLGRRQIHVVLLDWRLGEYNGLEVLTKIKEIQPQTSVIMMTAYGTIESSVEAIKRGAYHYITKPLDIDELQILIEKTLEHQELHNKIRKLNETIEKIKGYDQMIGKSMVMRQVFSIIDKVKDIDSSVLVFGESGTGKELVARGIHRQGKRANGPFISVNCAAIPEALLESELFGFVKGAFTGAVRSQNGKVAAADRGTLFLDEIGEMPHSLQAKMLRVLQEKEITPLGTTEAKKVDVRIISATNKGLLRMVEEGSFREDLYFRLNVIPIELPPLRERKEDIALLIPYFLKKYSEEMQRPLHSLSPEAFKVLLTYDYPGNIRQLGNILEYAVAMAKDSIISAKDLPIVVQNEHGDHSPIPADYMPEKKIIEIPFNSTMKEAEQLIIESVLAQCGGNRRKTAGMLGISERNLRNKLHLYRQDQQE</sequence>
<dbReference type="InterPro" id="IPR058031">
    <property type="entry name" value="AAA_lid_NorR"/>
</dbReference>
<dbReference type="InterPro" id="IPR027417">
    <property type="entry name" value="P-loop_NTPase"/>
</dbReference>
<evidence type="ECO:0000313" key="9">
    <source>
        <dbReference type="Proteomes" id="UP000626844"/>
    </source>
</evidence>
<evidence type="ECO:0000259" key="7">
    <source>
        <dbReference type="PROSITE" id="PS50110"/>
    </source>
</evidence>
<dbReference type="PROSITE" id="PS00675">
    <property type="entry name" value="SIGMA54_INTERACT_1"/>
    <property type="match status" value="1"/>
</dbReference>
<keyword evidence="4" id="KW-0804">Transcription</keyword>
<proteinExistence type="predicted"/>
<dbReference type="SUPFAM" id="SSF46689">
    <property type="entry name" value="Homeodomain-like"/>
    <property type="match status" value="1"/>
</dbReference>
<comment type="caution">
    <text evidence="8">The sequence shown here is derived from an EMBL/GenBank/DDBJ whole genome shotgun (WGS) entry which is preliminary data.</text>
</comment>
<dbReference type="GO" id="GO:0006355">
    <property type="term" value="P:regulation of DNA-templated transcription"/>
    <property type="evidence" value="ECO:0007669"/>
    <property type="project" value="InterPro"/>
</dbReference>
<evidence type="ECO:0000256" key="2">
    <source>
        <dbReference type="ARBA" id="ARBA00022840"/>
    </source>
</evidence>
<dbReference type="Gene3D" id="1.10.8.60">
    <property type="match status" value="1"/>
</dbReference>
<dbReference type="Gene3D" id="3.40.50.2300">
    <property type="match status" value="1"/>
</dbReference>
<dbReference type="PROSITE" id="PS50110">
    <property type="entry name" value="RESPONSE_REGULATORY"/>
    <property type="match status" value="1"/>
</dbReference>
<dbReference type="Pfam" id="PF00072">
    <property type="entry name" value="Response_reg"/>
    <property type="match status" value="1"/>
</dbReference>
<keyword evidence="1" id="KW-0547">Nucleotide-binding</keyword>
<dbReference type="SMART" id="SM00448">
    <property type="entry name" value="REC"/>
    <property type="match status" value="1"/>
</dbReference>
<dbReference type="Gene3D" id="1.10.10.60">
    <property type="entry name" value="Homeodomain-like"/>
    <property type="match status" value="1"/>
</dbReference>
<dbReference type="GO" id="GO:0043565">
    <property type="term" value="F:sequence-specific DNA binding"/>
    <property type="evidence" value="ECO:0007669"/>
    <property type="project" value="InterPro"/>
</dbReference>
<dbReference type="PROSITE" id="PS50045">
    <property type="entry name" value="SIGMA54_INTERACT_4"/>
    <property type="match status" value="1"/>
</dbReference>
<evidence type="ECO:0000313" key="8">
    <source>
        <dbReference type="EMBL" id="MBD1383247.1"/>
    </source>
</evidence>
<gene>
    <name evidence="8" type="ORF">IC621_23950</name>
</gene>
<dbReference type="InterPro" id="IPR025662">
    <property type="entry name" value="Sigma_54_int_dom_ATP-bd_1"/>
</dbReference>
<feature type="modified residue" description="4-aspartylphosphate" evidence="5">
    <location>
        <position position="52"/>
    </location>
</feature>
<dbReference type="Proteomes" id="UP000626844">
    <property type="component" value="Unassembled WGS sequence"/>
</dbReference>
<dbReference type="InterPro" id="IPR011006">
    <property type="entry name" value="CheY-like_superfamily"/>
</dbReference>
<evidence type="ECO:0000256" key="1">
    <source>
        <dbReference type="ARBA" id="ARBA00022741"/>
    </source>
</evidence>
<dbReference type="InterPro" id="IPR002078">
    <property type="entry name" value="Sigma_54_int"/>
</dbReference>
<keyword evidence="9" id="KW-1185">Reference proteome</keyword>
<evidence type="ECO:0000256" key="5">
    <source>
        <dbReference type="PROSITE-ProRule" id="PRU00169"/>
    </source>
</evidence>
<organism evidence="8 9">
    <name type="scientific">Metabacillus arenae</name>
    <dbReference type="NCBI Taxonomy" id="2771434"/>
    <lineage>
        <taxon>Bacteria</taxon>
        <taxon>Bacillati</taxon>
        <taxon>Bacillota</taxon>
        <taxon>Bacilli</taxon>
        <taxon>Bacillales</taxon>
        <taxon>Bacillaceae</taxon>
        <taxon>Metabacillus</taxon>
    </lineage>
</organism>
<keyword evidence="5" id="KW-0597">Phosphoprotein</keyword>
<keyword evidence="2" id="KW-0067">ATP-binding</keyword>
<dbReference type="Gene3D" id="3.40.50.300">
    <property type="entry name" value="P-loop containing nucleotide triphosphate hydrolases"/>
    <property type="match status" value="1"/>
</dbReference>
<dbReference type="GO" id="GO:0000160">
    <property type="term" value="P:phosphorelay signal transduction system"/>
    <property type="evidence" value="ECO:0007669"/>
    <property type="project" value="InterPro"/>
</dbReference>
<dbReference type="EMBL" id="JACXAI010000049">
    <property type="protein sequence ID" value="MBD1383247.1"/>
    <property type="molecule type" value="Genomic_DNA"/>
</dbReference>
<dbReference type="InterPro" id="IPR002197">
    <property type="entry name" value="HTH_Fis"/>
</dbReference>
<keyword evidence="3" id="KW-0805">Transcription regulation</keyword>
<dbReference type="PROSITE" id="PS00688">
    <property type="entry name" value="SIGMA54_INTERACT_3"/>
    <property type="match status" value="1"/>
</dbReference>
<feature type="domain" description="Sigma-54 factor interaction" evidence="6">
    <location>
        <begin position="142"/>
        <end position="371"/>
    </location>
</feature>
<dbReference type="SUPFAM" id="SSF52540">
    <property type="entry name" value="P-loop containing nucleoside triphosphate hydrolases"/>
    <property type="match status" value="1"/>
</dbReference>
<dbReference type="InterPro" id="IPR009057">
    <property type="entry name" value="Homeodomain-like_sf"/>
</dbReference>
<evidence type="ECO:0000259" key="6">
    <source>
        <dbReference type="PROSITE" id="PS50045"/>
    </source>
</evidence>
<dbReference type="PANTHER" id="PTHR32071">
    <property type="entry name" value="TRANSCRIPTIONAL REGULATORY PROTEIN"/>
    <property type="match status" value="1"/>
</dbReference>
<dbReference type="InterPro" id="IPR001789">
    <property type="entry name" value="Sig_transdc_resp-reg_receiver"/>
</dbReference>
<dbReference type="SUPFAM" id="SSF52172">
    <property type="entry name" value="CheY-like"/>
    <property type="match status" value="1"/>
</dbReference>
<dbReference type="AlphaFoldDB" id="A0A926NSQ3"/>
<accession>A0A926NSQ3</accession>
<evidence type="ECO:0000256" key="4">
    <source>
        <dbReference type="ARBA" id="ARBA00023163"/>
    </source>
</evidence>
<dbReference type="InterPro" id="IPR025944">
    <property type="entry name" value="Sigma_54_int_dom_CS"/>
</dbReference>
<dbReference type="Pfam" id="PF00158">
    <property type="entry name" value="Sigma54_activat"/>
    <property type="match status" value="1"/>
</dbReference>
<protein>
    <submittedName>
        <fullName evidence="8">Sigma-54-dependent Fis family transcriptional regulator</fullName>
    </submittedName>
</protein>
<dbReference type="Pfam" id="PF02954">
    <property type="entry name" value="HTH_8"/>
    <property type="match status" value="1"/>
</dbReference>
<dbReference type="RefSeq" id="WP_191162233.1">
    <property type="nucleotide sequence ID" value="NZ_JACXAI010000049.1"/>
</dbReference>
<dbReference type="CDD" id="cd00009">
    <property type="entry name" value="AAA"/>
    <property type="match status" value="1"/>
</dbReference>
<name>A0A926NSQ3_9BACI</name>
<reference evidence="8" key="1">
    <citation type="submission" date="2020-09" db="EMBL/GenBank/DDBJ databases">
        <title>A novel bacterium of genus Bacillus, isolated from South China Sea.</title>
        <authorList>
            <person name="Huang H."/>
            <person name="Mo K."/>
            <person name="Hu Y."/>
        </authorList>
    </citation>
    <scope>NUCLEOTIDE SEQUENCE</scope>
    <source>
        <strain evidence="8">IB182487</strain>
    </source>
</reference>